<dbReference type="EMBL" id="JAGTJQ010000021">
    <property type="protein sequence ID" value="KAH7007935.1"/>
    <property type="molecule type" value="Genomic_DNA"/>
</dbReference>
<dbReference type="Gene3D" id="3.40.50.300">
    <property type="entry name" value="P-loop containing nucleotide triphosphate hydrolases"/>
    <property type="match status" value="1"/>
</dbReference>
<dbReference type="InterPro" id="IPR027417">
    <property type="entry name" value="P-loop_NTPase"/>
</dbReference>
<reference evidence="1" key="1">
    <citation type="journal article" date="2021" name="Nat. Commun.">
        <title>Genetic determinants of endophytism in the Arabidopsis root mycobiome.</title>
        <authorList>
            <person name="Mesny F."/>
            <person name="Miyauchi S."/>
            <person name="Thiergart T."/>
            <person name="Pickel B."/>
            <person name="Atanasova L."/>
            <person name="Karlsson M."/>
            <person name="Huettel B."/>
            <person name="Barry K.W."/>
            <person name="Haridas S."/>
            <person name="Chen C."/>
            <person name="Bauer D."/>
            <person name="Andreopoulos W."/>
            <person name="Pangilinan J."/>
            <person name="LaButti K."/>
            <person name="Riley R."/>
            <person name="Lipzen A."/>
            <person name="Clum A."/>
            <person name="Drula E."/>
            <person name="Henrissat B."/>
            <person name="Kohler A."/>
            <person name="Grigoriev I.V."/>
            <person name="Martin F.M."/>
            <person name="Hacquard S."/>
        </authorList>
    </citation>
    <scope>NUCLEOTIDE SEQUENCE</scope>
    <source>
        <strain evidence="1">MPI-CAGE-CH-0230</strain>
    </source>
</reference>
<evidence type="ECO:0000313" key="1">
    <source>
        <dbReference type="EMBL" id="KAH7007935.1"/>
    </source>
</evidence>
<dbReference type="GeneID" id="70192436"/>
<comment type="caution">
    <text evidence="1">The sequence shown here is derived from an EMBL/GenBank/DDBJ whole genome shotgun (WGS) entry which is preliminary data.</text>
</comment>
<accession>A0A9P8XQK4</accession>
<name>A0A9P8XQK4_9PEZI</name>
<dbReference type="RefSeq" id="XP_046003723.1">
    <property type="nucleotide sequence ID" value="XM_046162890.1"/>
</dbReference>
<dbReference type="Proteomes" id="UP000756346">
    <property type="component" value="Unassembled WGS sequence"/>
</dbReference>
<evidence type="ECO:0000313" key="2">
    <source>
        <dbReference type="Proteomes" id="UP000756346"/>
    </source>
</evidence>
<protein>
    <submittedName>
        <fullName evidence="1">Uncharacterized protein</fullName>
    </submittedName>
</protein>
<dbReference type="AlphaFoldDB" id="A0A9P8XQK4"/>
<keyword evidence="2" id="KW-1185">Reference proteome</keyword>
<dbReference type="SUPFAM" id="SSF52540">
    <property type="entry name" value="P-loop containing nucleoside triphosphate hydrolases"/>
    <property type="match status" value="1"/>
</dbReference>
<organism evidence="1 2">
    <name type="scientific">Microdochium trichocladiopsis</name>
    <dbReference type="NCBI Taxonomy" id="1682393"/>
    <lineage>
        <taxon>Eukaryota</taxon>
        <taxon>Fungi</taxon>
        <taxon>Dikarya</taxon>
        <taxon>Ascomycota</taxon>
        <taxon>Pezizomycotina</taxon>
        <taxon>Sordariomycetes</taxon>
        <taxon>Xylariomycetidae</taxon>
        <taxon>Xylariales</taxon>
        <taxon>Microdochiaceae</taxon>
        <taxon>Microdochium</taxon>
    </lineage>
</organism>
<sequence>MASKTMCVLGDADAGKKTLTWHLVFTCGASLPEIAPIEKSRVRDYRGIATVYRQQGRPVSFYGPSAQYTIIGNHDYPPHPKKTNHFTEDIPGNADVALWAVDASADDYGACSSQRLASLLSSRKLRVEEQLIIIATKIISIVPVSGLHGDNLFEKSDKAAHLQSAGKVEEGGLAVLGAQPLMSLL</sequence>
<proteinExistence type="predicted"/>
<gene>
    <name evidence="1" type="ORF">B0I36DRAFT_437121</name>
</gene>
<dbReference type="OrthoDB" id="3524701at2759"/>